<dbReference type="AlphaFoldDB" id="A0A494XZM7"/>
<comment type="caution">
    <text evidence="1">The sequence shown here is derived from an EMBL/GenBank/DDBJ whole genome shotgun (WGS) entry which is preliminary data.</text>
</comment>
<organism evidence="1 2">
    <name type="scientific">Pararobbsia silviterrae</name>
    <dbReference type="NCBI Taxonomy" id="1792498"/>
    <lineage>
        <taxon>Bacteria</taxon>
        <taxon>Pseudomonadati</taxon>
        <taxon>Pseudomonadota</taxon>
        <taxon>Betaproteobacteria</taxon>
        <taxon>Burkholderiales</taxon>
        <taxon>Burkholderiaceae</taxon>
        <taxon>Pararobbsia</taxon>
    </lineage>
</organism>
<accession>A0A494XZM7</accession>
<gene>
    <name evidence="1" type="ORF">D7S86_12350</name>
</gene>
<protein>
    <recommendedName>
        <fullName evidence="3">Baseplate protein J-like domain-containing protein</fullName>
    </recommendedName>
</protein>
<evidence type="ECO:0008006" key="3">
    <source>
        <dbReference type="Google" id="ProtNLM"/>
    </source>
</evidence>
<evidence type="ECO:0000313" key="2">
    <source>
        <dbReference type="Proteomes" id="UP000270342"/>
    </source>
</evidence>
<dbReference type="Proteomes" id="UP000270342">
    <property type="component" value="Unassembled WGS sequence"/>
</dbReference>
<proteinExistence type="predicted"/>
<dbReference type="EMBL" id="RBZU01000004">
    <property type="protein sequence ID" value="RKP55972.1"/>
    <property type="molecule type" value="Genomic_DNA"/>
</dbReference>
<evidence type="ECO:0000313" key="1">
    <source>
        <dbReference type="EMBL" id="RKP55972.1"/>
    </source>
</evidence>
<keyword evidence="2" id="KW-1185">Reference proteome</keyword>
<reference evidence="1 2" key="1">
    <citation type="submission" date="2018-10" db="EMBL/GenBank/DDBJ databases">
        <title>Robbsia sp. DHC34, isolated from soil.</title>
        <authorList>
            <person name="Gao Z.-H."/>
            <person name="Qiu L.-H."/>
        </authorList>
    </citation>
    <scope>NUCLEOTIDE SEQUENCE [LARGE SCALE GENOMIC DNA]</scope>
    <source>
        <strain evidence="1 2">DHC34</strain>
    </source>
</reference>
<sequence length="918" mass="98572">MLAQRAPDAVFRLDDRSDATLLAQLQAYVGLIPFDTSGNTWADFFFMSGLTPDSLAQVFANTDGADGMLLPQQAFLLAFLQLLKTPRALLNALPLAHRNLYYRSLLGLDERPAQADHVVLGFTLSPTARACFLAAGTLFDGGDAQDGAPVRYALDDDVLVNPSAWTDLRWVQPDPADSDPTSPTMYLSATPYEQGAVAWPAAGVRLFDSSTTQTSVISGRMIASESLGMTSGTRQFSVTFSASVTAADVTVAQVSAGDVWLDLALDPSSPLSGTTLIWVLSQDAPAISAPQGLDGMTLDVPVMRLGSIAGKTVPQITALTVTVNDPAALRYSTDSGVSRPENISYPFGTAPVVGNSFNLMLPDWCGRSTTIDLTVTPNWIGLPTVDFPAWHAGYDASVAPASNADFVVSPLLVSSVGASALVPPGGTGTTTQPLFASTTGAPVAAPLKVRLPAELPVSDSEPSDPCDWPRWVRFELTGRDFGYQYYQTHAGTETLNPPYTPQINSMSIVFTVTAAGFTQYQLTPFGYIDGSAAAPSGGAKSYLYVGLTDGTPGETLSLYWKLQSPQTLTIEWTYLNESNAWISLEDTLVDGTQGLLDSGLWTAILPHDAANDAPCMPAGRFWIRAEIVRNAVSNEGDIWLQDILANAMTATLDAPETVPADHFRSPLAAGTISRPVTPNAALGSVTQPWASTGGAPAQTPMAFFAETAQRLSHRMRALTWRDMANLLNAQYPEVFDAAIPPADTITKLPASVTQSLVVIPVNARKDNQDLLRPVFSTSHLNEMAGYLQAHDSAWATIVLKNPTYRDVTIAYDVEFNVNPDYGYRQLKERLTLRYMPWILDGQRGVTVGNTLDFYGIMAFIESQPFVVEVNDMTLDGARVSVEADVDQVLILAWPDADTRTFAIGAASTAARLSPRTRV</sequence>
<name>A0A494XZM7_9BURK</name>